<dbReference type="GO" id="GO:0006508">
    <property type="term" value="P:proteolysis"/>
    <property type="evidence" value="ECO:0007669"/>
    <property type="project" value="UniProtKB-KW"/>
</dbReference>
<evidence type="ECO:0000313" key="6">
    <source>
        <dbReference type="Proteomes" id="UP001500301"/>
    </source>
</evidence>
<name>A0ABP6VT59_9ACTN</name>
<dbReference type="EMBL" id="BAABBB010000015">
    <property type="protein sequence ID" value="GAA3540199.1"/>
    <property type="molecule type" value="Genomic_DNA"/>
</dbReference>
<dbReference type="InterPro" id="IPR001907">
    <property type="entry name" value="ClpP"/>
</dbReference>
<evidence type="ECO:0000256" key="4">
    <source>
        <dbReference type="ARBA" id="ARBA00022825"/>
    </source>
</evidence>
<sequence length="210" mass="22564">MSDDNRPRAFDDRVRRELLQQRVLVLDGPLDDDNGVLLTSQLVGLAADDPGADIALWIHSPGGSVPAMLAIRDVMRLVPCDVATLALGIACSAGQFLLSSGTRGKRRALPHARILMHQGSAGIGGTAVDIELQAQDLRQTRDTVLGLIAEDTGQPLERVFEDSLHDRWYSAAQALEYGFVDEIVESYDVLAPPRRAVVGLGTFAPAGATR</sequence>
<dbReference type="GO" id="GO:0008233">
    <property type="term" value="F:peptidase activity"/>
    <property type="evidence" value="ECO:0007669"/>
    <property type="project" value="UniProtKB-KW"/>
</dbReference>
<dbReference type="CDD" id="cd07017">
    <property type="entry name" value="S14_ClpP_2"/>
    <property type="match status" value="1"/>
</dbReference>
<accession>A0ABP6VT59</accession>
<comment type="caution">
    <text evidence="5">The sequence shown here is derived from an EMBL/GenBank/DDBJ whole genome shotgun (WGS) entry which is preliminary data.</text>
</comment>
<keyword evidence="2 5" id="KW-0645">Protease</keyword>
<dbReference type="Pfam" id="PF00574">
    <property type="entry name" value="CLP_protease"/>
    <property type="match status" value="1"/>
</dbReference>
<keyword evidence="4" id="KW-0720">Serine protease</keyword>
<dbReference type="PANTHER" id="PTHR10381:SF70">
    <property type="entry name" value="ATP-DEPENDENT CLP PROTEASE PROTEOLYTIC SUBUNIT"/>
    <property type="match status" value="1"/>
</dbReference>
<reference evidence="6" key="1">
    <citation type="journal article" date="2019" name="Int. J. Syst. Evol. Microbiol.">
        <title>The Global Catalogue of Microorganisms (GCM) 10K type strain sequencing project: providing services to taxonomists for standard genome sequencing and annotation.</title>
        <authorList>
            <consortium name="The Broad Institute Genomics Platform"/>
            <consortium name="The Broad Institute Genome Sequencing Center for Infectious Disease"/>
            <person name="Wu L."/>
            <person name="Ma J."/>
        </authorList>
    </citation>
    <scope>NUCLEOTIDE SEQUENCE [LARGE SCALE GENOMIC DNA]</scope>
    <source>
        <strain evidence="6">JCM 17460</strain>
    </source>
</reference>
<keyword evidence="3" id="KW-0378">Hydrolase</keyword>
<protein>
    <submittedName>
        <fullName evidence="5">ATP-dependent Clp protease proteolytic subunit</fullName>
    </submittedName>
</protein>
<dbReference type="Proteomes" id="UP001500301">
    <property type="component" value="Unassembled WGS sequence"/>
</dbReference>
<organism evidence="5 6">
    <name type="scientific">Nocardioides daeguensis</name>
    <dbReference type="NCBI Taxonomy" id="908359"/>
    <lineage>
        <taxon>Bacteria</taxon>
        <taxon>Bacillati</taxon>
        <taxon>Actinomycetota</taxon>
        <taxon>Actinomycetes</taxon>
        <taxon>Propionibacteriales</taxon>
        <taxon>Nocardioidaceae</taxon>
        <taxon>Nocardioides</taxon>
    </lineage>
</organism>
<gene>
    <name evidence="5" type="ORF">GCM10022263_29570</name>
</gene>
<keyword evidence="6" id="KW-1185">Reference proteome</keyword>
<evidence type="ECO:0000313" key="5">
    <source>
        <dbReference type="EMBL" id="GAA3540199.1"/>
    </source>
</evidence>
<keyword evidence="1" id="KW-0963">Cytoplasm</keyword>
<dbReference type="InterPro" id="IPR023562">
    <property type="entry name" value="ClpP/TepA"/>
</dbReference>
<evidence type="ECO:0000256" key="1">
    <source>
        <dbReference type="ARBA" id="ARBA00022490"/>
    </source>
</evidence>
<evidence type="ECO:0000256" key="3">
    <source>
        <dbReference type="ARBA" id="ARBA00022801"/>
    </source>
</evidence>
<proteinExistence type="predicted"/>
<evidence type="ECO:0000256" key="2">
    <source>
        <dbReference type="ARBA" id="ARBA00022670"/>
    </source>
</evidence>
<dbReference type="PANTHER" id="PTHR10381">
    <property type="entry name" value="ATP-DEPENDENT CLP PROTEASE PROTEOLYTIC SUBUNIT"/>
    <property type="match status" value="1"/>
</dbReference>
<dbReference type="RefSeq" id="WP_218235217.1">
    <property type="nucleotide sequence ID" value="NZ_BAABBB010000015.1"/>
</dbReference>